<dbReference type="RefSeq" id="WP_039982279.1">
    <property type="nucleotide sequence ID" value="NZ_BAOJ01000098.1"/>
</dbReference>
<dbReference type="EMBL" id="BJXJ01000020">
    <property type="protein sequence ID" value="GEM76148.1"/>
    <property type="molecule type" value="Genomic_DNA"/>
</dbReference>
<name>A0A511QFR6_9VIBR</name>
<proteinExistence type="predicted"/>
<dbReference type="Proteomes" id="UP000321922">
    <property type="component" value="Unassembled WGS sequence"/>
</dbReference>
<dbReference type="PANTHER" id="PTHR34129">
    <property type="entry name" value="BLR1139 PROTEIN"/>
    <property type="match status" value="1"/>
</dbReference>
<protein>
    <recommendedName>
        <fullName evidence="3">DUF952 domain-containing protein</fullName>
    </recommendedName>
</protein>
<evidence type="ECO:0000313" key="2">
    <source>
        <dbReference type="Proteomes" id="UP000321922"/>
    </source>
</evidence>
<organism evidence="1 2">
    <name type="scientific">Vibrio sagamiensis NBRC 104589</name>
    <dbReference type="NCBI Taxonomy" id="1219064"/>
    <lineage>
        <taxon>Bacteria</taxon>
        <taxon>Pseudomonadati</taxon>
        <taxon>Pseudomonadota</taxon>
        <taxon>Gammaproteobacteria</taxon>
        <taxon>Vibrionales</taxon>
        <taxon>Vibrionaceae</taxon>
        <taxon>Vibrio</taxon>
    </lineage>
</organism>
<dbReference type="PANTHER" id="PTHR34129:SF1">
    <property type="entry name" value="DUF952 DOMAIN-CONTAINING PROTEIN"/>
    <property type="match status" value="1"/>
</dbReference>
<dbReference type="Gene3D" id="3.20.170.20">
    <property type="entry name" value="Protein of unknown function DUF952"/>
    <property type="match status" value="1"/>
</dbReference>
<gene>
    <name evidence="1" type="ORF">VSA01S_22600</name>
</gene>
<sequence length="112" mass="12835">MLYHILTKDDYKKYESIEYYEPTSFKSVGFIHLAYKEQVQQIIDCFFVGATELYLLKIDINVVTRALRDEPPVGIKDDGKLYPHLYSSLCKQAVVKTIKLVADSTGALKVKL</sequence>
<evidence type="ECO:0008006" key="3">
    <source>
        <dbReference type="Google" id="ProtNLM"/>
    </source>
</evidence>
<evidence type="ECO:0000313" key="1">
    <source>
        <dbReference type="EMBL" id="GEM76148.1"/>
    </source>
</evidence>
<keyword evidence="2" id="KW-1185">Reference proteome</keyword>
<dbReference type="Pfam" id="PF06108">
    <property type="entry name" value="DUF952"/>
    <property type="match status" value="1"/>
</dbReference>
<dbReference type="InterPro" id="IPR009297">
    <property type="entry name" value="DUF952"/>
</dbReference>
<reference evidence="1 2" key="1">
    <citation type="submission" date="2019-07" db="EMBL/GenBank/DDBJ databases">
        <title>Whole genome shotgun sequence of Vibrio sagamiensis NBRC 104589.</title>
        <authorList>
            <person name="Hosoyama A."/>
            <person name="Uohara A."/>
            <person name="Ohji S."/>
            <person name="Ichikawa N."/>
        </authorList>
    </citation>
    <scope>NUCLEOTIDE SEQUENCE [LARGE SCALE GENOMIC DNA]</scope>
    <source>
        <strain evidence="1 2">NBRC 104589</strain>
    </source>
</reference>
<dbReference type="OrthoDB" id="5638018at2"/>
<accession>A0A511QFR6</accession>
<comment type="caution">
    <text evidence="1">The sequence shown here is derived from an EMBL/GenBank/DDBJ whole genome shotgun (WGS) entry which is preliminary data.</text>
</comment>
<dbReference type="SUPFAM" id="SSF56399">
    <property type="entry name" value="ADP-ribosylation"/>
    <property type="match status" value="1"/>
</dbReference>
<dbReference type="AlphaFoldDB" id="A0A511QFR6"/>